<reference evidence="2 3" key="1">
    <citation type="submission" date="2020-08" db="EMBL/GenBank/DDBJ databases">
        <title>Exploring microbial biodiversity for novel pathways involved in the catabolism of aromatic compounds derived from lignin.</title>
        <authorList>
            <person name="Elkins J."/>
        </authorList>
    </citation>
    <scope>NUCLEOTIDE SEQUENCE [LARGE SCALE GENOMIC DNA]</scope>
    <source>
        <strain evidence="2 3">B1D3A</strain>
    </source>
</reference>
<keyword evidence="3" id="KW-1185">Reference proteome</keyword>
<sequence>MATILTPAPAGIDRERTFFLAMAIAIAVTAVGGFGFFIVIGQSSFGAPWWVHVHALTMMGWVTLYLVQNLLVWQGNLALHRRLGMVGAAWSVWMVLVGFTVTALSLAAGRAPPFFDPVFFLAMDWLNILAFAGLVWAGIRLRRRTDWHRRLMLGGTLVALGPAWGRLLPLPLLGESVVWWIAGVLLLYFAAGMIYDWRTRGRVHPAYRWGVGVMLAFVLLIRPLAGFPPFVALARSITG</sequence>
<feature type="transmembrane region" description="Helical" evidence="1">
    <location>
        <begin position="49"/>
        <end position="71"/>
    </location>
</feature>
<feature type="transmembrane region" description="Helical" evidence="1">
    <location>
        <begin position="118"/>
        <end position="139"/>
    </location>
</feature>
<feature type="transmembrane region" description="Helical" evidence="1">
    <location>
        <begin position="151"/>
        <end position="171"/>
    </location>
</feature>
<gene>
    <name evidence="2" type="ORF">HNP60_001690</name>
</gene>
<feature type="transmembrane region" description="Helical" evidence="1">
    <location>
        <begin position="83"/>
        <end position="106"/>
    </location>
</feature>
<dbReference type="Proteomes" id="UP001138540">
    <property type="component" value="Unassembled WGS sequence"/>
</dbReference>
<feature type="transmembrane region" description="Helical" evidence="1">
    <location>
        <begin position="177"/>
        <end position="195"/>
    </location>
</feature>
<evidence type="ECO:0000313" key="2">
    <source>
        <dbReference type="EMBL" id="MBB5985716.1"/>
    </source>
</evidence>
<evidence type="ECO:0000313" key="3">
    <source>
        <dbReference type="Proteomes" id="UP001138540"/>
    </source>
</evidence>
<accession>A0ABR6NF65</accession>
<keyword evidence="1" id="KW-0812">Transmembrane</keyword>
<proteinExistence type="predicted"/>
<dbReference type="EMBL" id="JACHKA010000001">
    <property type="protein sequence ID" value="MBB5985716.1"/>
    <property type="molecule type" value="Genomic_DNA"/>
</dbReference>
<organism evidence="2 3">
    <name type="scientific">Sphingobium lignivorans</name>
    <dbReference type="NCBI Taxonomy" id="2735886"/>
    <lineage>
        <taxon>Bacteria</taxon>
        <taxon>Pseudomonadati</taxon>
        <taxon>Pseudomonadota</taxon>
        <taxon>Alphaproteobacteria</taxon>
        <taxon>Sphingomonadales</taxon>
        <taxon>Sphingomonadaceae</taxon>
        <taxon>Sphingobium</taxon>
    </lineage>
</organism>
<name>A0ABR6NF65_9SPHN</name>
<keyword evidence="1" id="KW-1133">Transmembrane helix</keyword>
<evidence type="ECO:0008006" key="4">
    <source>
        <dbReference type="Google" id="ProtNLM"/>
    </source>
</evidence>
<protein>
    <recommendedName>
        <fullName evidence="4">DUF2306 domain-containing protein</fullName>
    </recommendedName>
</protein>
<feature type="transmembrane region" description="Helical" evidence="1">
    <location>
        <begin position="18"/>
        <end position="43"/>
    </location>
</feature>
<keyword evidence="1" id="KW-0472">Membrane</keyword>
<dbReference type="RefSeq" id="WP_184152395.1">
    <property type="nucleotide sequence ID" value="NZ_JACHKA010000001.1"/>
</dbReference>
<comment type="caution">
    <text evidence="2">The sequence shown here is derived from an EMBL/GenBank/DDBJ whole genome shotgun (WGS) entry which is preliminary data.</text>
</comment>
<feature type="transmembrane region" description="Helical" evidence="1">
    <location>
        <begin position="207"/>
        <end position="225"/>
    </location>
</feature>
<evidence type="ECO:0000256" key="1">
    <source>
        <dbReference type="SAM" id="Phobius"/>
    </source>
</evidence>